<dbReference type="EMBL" id="JACCCO010000001">
    <property type="protein sequence ID" value="NYF38333.1"/>
    <property type="molecule type" value="Genomic_DNA"/>
</dbReference>
<comment type="caution">
    <text evidence="1">The sequence shown here is derived from an EMBL/GenBank/DDBJ whole genome shotgun (WGS) entry which is preliminary data.</text>
</comment>
<evidence type="ECO:0000313" key="1">
    <source>
        <dbReference type="EMBL" id="NYF38333.1"/>
    </source>
</evidence>
<keyword evidence="2" id="KW-1185">Reference proteome</keyword>
<reference evidence="1 2" key="1">
    <citation type="submission" date="2020-07" db="EMBL/GenBank/DDBJ databases">
        <title>Sequencing the genomes of 1000 actinobacteria strains.</title>
        <authorList>
            <person name="Klenk H.-P."/>
        </authorList>
    </citation>
    <scope>NUCLEOTIDE SEQUENCE [LARGE SCALE GENOMIC DNA]</scope>
    <source>
        <strain evidence="1 2">DSM 45763</strain>
    </source>
</reference>
<accession>A0A852USV5</accession>
<name>A0A852USV5_9ACTN</name>
<sequence length="129" mass="14181">MPRFDFAFESTWLTPLRLMGVTPERAFVVVYAGDLWVRFGPWRLRTPLSNISGTLVTGPYTPWKVIGPHLSLADRGVTFGTSTQKGVCVLFHRPVPALVPGRLLAHPGATLTVSDPEGLVEALRRPEST</sequence>
<dbReference type="AlphaFoldDB" id="A0A852USV5"/>
<organism evidence="1 2">
    <name type="scientific">Streptosporangium sandarakinum</name>
    <dbReference type="NCBI Taxonomy" id="1260955"/>
    <lineage>
        <taxon>Bacteria</taxon>
        <taxon>Bacillati</taxon>
        <taxon>Actinomycetota</taxon>
        <taxon>Actinomycetes</taxon>
        <taxon>Streptosporangiales</taxon>
        <taxon>Streptosporangiaceae</taxon>
        <taxon>Streptosporangium</taxon>
    </lineage>
</organism>
<proteinExistence type="predicted"/>
<gene>
    <name evidence="1" type="ORF">HDA43_000492</name>
</gene>
<dbReference type="RefSeq" id="WP_179818097.1">
    <property type="nucleotide sequence ID" value="NZ_JACCCO010000001.1"/>
</dbReference>
<evidence type="ECO:0000313" key="2">
    <source>
        <dbReference type="Proteomes" id="UP000576393"/>
    </source>
</evidence>
<protein>
    <submittedName>
        <fullName evidence="1">Uncharacterized protein</fullName>
    </submittedName>
</protein>
<dbReference type="Proteomes" id="UP000576393">
    <property type="component" value="Unassembled WGS sequence"/>
</dbReference>